<sequence>MGGERGGESWFSSLWRIPRNKGSEAAKAEVGILAFEVVNLMAKVVKIWNCLSEGEIQRIKEEFEFNVGIHHLVSENDAYLMDLALSEIVDELVYIARSVVRLGARCSDPSFQRIELFVRDPTQYELEWSNWHYKSKEMDKQVKKMERFISMALQYSQEQEVLLELEQTLRRMRLNLETDKVKLLEFQQKVMWQRQEVKNLKDLSPWTRTYDYVTRLLASSFFTIIERIKDVFLPIADIGGDSDVAHSTSIHRCQSFSGMENFPTFATENNLSGFYSAPLGTSMLKSSFNYGKKKQQSFHNRTFSQIKSKRLTAGGPFRGCMNGKNDLPVEQQKNQTVFGGSMRISTTCRSDMAKDGKSFSFSSQSNRIYSKLASCYSKCGCSCAQPSTLGNAGLALQYARVIILIEKLSASPHLISQDARDDLYSMLSSPLRSALRAKLRAFRKNRALPIYNETLAAQWSQSIIQMLEWLSPLAQNTMRWQSDRNIEKHLEVSCQNVLLVQTLFFANQAKTETAMVELLVGLNYLYRISVEMPGRSLPALPRQDPSVYGQIRVNSMDGI</sequence>
<name>A0ACB9RI74_9MYRT</name>
<protein>
    <submittedName>
        <fullName evidence="1">Uncharacterized protein</fullName>
    </submittedName>
</protein>
<comment type="caution">
    <text evidence="1">The sequence shown here is derived from an EMBL/GenBank/DDBJ whole genome shotgun (WGS) entry which is preliminary data.</text>
</comment>
<evidence type="ECO:0000313" key="2">
    <source>
        <dbReference type="Proteomes" id="UP001057402"/>
    </source>
</evidence>
<evidence type="ECO:0000313" key="1">
    <source>
        <dbReference type="EMBL" id="KAI4378690.1"/>
    </source>
</evidence>
<proteinExistence type="predicted"/>
<gene>
    <name evidence="1" type="ORF">MLD38_016134</name>
</gene>
<accession>A0ACB9RI74</accession>
<dbReference type="Proteomes" id="UP001057402">
    <property type="component" value="Chromosome 4"/>
</dbReference>
<organism evidence="1 2">
    <name type="scientific">Melastoma candidum</name>
    <dbReference type="NCBI Taxonomy" id="119954"/>
    <lineage>
        <taxon>Eukaryota</taxon>
        <taxon>Viridiplantae</taxon>
        <taxon>Streptophyta</taxon>
        <taxon>Embryophyta</taxon>
        <taxon>Tracheophyta</taxon>
        <taxon>Spermatophyta</taxon>
        <taxon>Magnoliopsida</taxon>
        <taxon>eudicotyledons</taxon>
        <taxon>Gunneridae</taxon>
        <taxon>Pentapetalae</taxon>
        <taxon>rosids</taxon>
        <taxon>malvids</taxon>
        <taxon>Myrtales</taxon>
        <taxon>Melastomataceae</taxon>
        <taxon>Melastomatoideae</taxon>
        <taxon>Melastomateae</taxon>
        <taxon>Melastoma</taxon>
    </lineage>
</organism>
<dbReference type="EMBL" id="CM042883">
    <property type="protein sequence ID" value="KAI4378690.1"/>
    <property type="molecule type" value="Genomic_DNA"/>
</dbReference>
<reference evidence="2" key="1">
    <citation type="journal article" date="2023" name="Front. Plant Sci.">
        <title>Chromosomal-level genome assembly of Melastoma candidum provides insights into trichome evolution.</title>
        <authorList>
            <person name="Zhong Y."/>
            <person name="Wu W."/>
            <person name="Sun C."/>
            <person name="Zou P."/>
            <person name="Liu Y."/>
            <person name="Dai S."/>
            <person name="Zhou R."/>
        </authorList>
    </citation>
    <scope>NUCLEOTIDE SEQUENCE [LARGE SCALE GENOMIC DNA]</scope>
</reference>
<keyword evidence="2" id="KW-1185">Reference proteome</keyword>